<dbReference type="OrthoDB" id="9182016at2"/>
<evidence type="ECO:0000313" key="2">
    <source>
        <dbReference type="Proteomes" id="UP000198157"/>
    </source>
</evidence>
<gene>
    <name evidence="1" type="ORF">CEE60_07220</name>
</gene>
<sequence>MNIDLEKYLDVVWVSGGRQFPELDCYGVVNEVRRDLGLDPWDEYPGATRADLAELAEEAALQHAGSDLVEGAVAFCYQGSVVTHVAVLVEVEGRMCALECNDGRNVTVLPVARFECRFNRVEYYA</sequence>
<dbReference type="Proteomes" id="UP000198157">
    <property type="component" value="Unassembled WGS sequence"/>
</dbReference>
<reference evidence="1 2" key="1">
    <citation type="submission" date="2017-06" db="EMBL/GenBank/DDBJ databases">
        <authorList>
            <person name="Kim H.J."/>
            <person name="Triplett B.A."/>
        </authorList>
    </citation>
    <scope>NUCLEOTIDE SEQUENCE [LARGE SCALE GENOMIC DNA]</scope>
    <source>
        <strain evidence="1 2">13146</strain>
    </source>
</reference>
<protein>
    <submittedName>
        <fullName evidence="1">Nitrite transporter</fullName>
    </submittedName>
</protein>
<accession>A0A2D0AJZ0</accession>
<evidence type="ECO:0000313" key="1">
    <source>
        <dbReference type="EMBL" id="OWQ54780.1"/>
    </source>
</evidence>
<organism evidence="1 2">
    <name type="scientific">Stenotrophomonas maltophilia</name>
    <name type="common">Pseudomonas maltophilia</name>
    <name type="synonym">Xanthomonas maltophilia</name>
    <dbReference type="NCBI Taxonomy" id="40324"/>
    <lineage>
        <taxon>Bacteria</taxon>
        <taxon>Pseudomonadati</taxon>
        <taxon>Pseudomonadota</taxon>
        <taxon>Gammaproteobacteria</taxon>
        <taxon>Lysobacterales</taxon>
        <taxon>Lysobacteraceae</taxon>
        <taxon>Stenotrophomonas</taxon>
        <taxon>Stenotrophomonas maltophilia group</taxon>
    </lineage>
</organism>
<name>A0A2D0AJZ0_STEMA</name>
<dbReference type="EMBL" id="NIVS01000016">
    <property type="protein sequence ID" value="OWQ54780.1"/>
    <property type="molecule type" value="Genomic_DNA"/>
</dbReference>
<comment type="caution">
    <text evidence="1">The sequence shown here is derived from an EMBL/GenBank/DDBJ whole genome shotgun (WGS) entry which is preliminary data.</text>
</comment>
<proteinExistence type="predicted"/>
<dbReference type="Gene3D" id="3.90.1720.10">
    <property type="entry name" value="endopeptidase domain like (from Nostoc punctiforme)"/>
    <property type="match status" value="1"/>
</dbReference>
<dbReference type="AlphaFoldDB" id="A0A2D0AJZ0"/>